<feature type="transmembrane region" description="Helical" evidence="4">
    <location>
        <begin position="41"/>
        <end position="61"/>
    </location>
</feature>
<reference evidence="6 7" key="1">
    <citation type="journal article" date="2012" name="Int. J. Syst. Evol. Microbiol.">
        <title>Shewanella dokdonensis sp. nov., isolated from seawater.</title>
        <authorList>
            <person name="Sung H.R."/>
            <person name="Yoon J.H."/>
            <person name="Ghim S.Y."/>
        </authorList>
    </citation>
    <scope>NUCLEOTIDE SEQUENCE [LARGE SCALE GENOMIC DNA]</scope>
    <source>
        <strain evidence="6 7">DSM 23626</strain>
    </source>
</reference>
<evidence type="ECO:0000256" key="3">
    <source>
        <dbReference type="ARBA" id="ARBA00023136"/>
    </source>
</evidence>
<keyword evidence="2 4" id="KW-1133">Transmembrane helix</keyword>
<dbReference type="InterPro" id="IPR020846">
    <property type="entry name" value="MFS_dom"/>
</dbReference>
<keyword evidence="7" id="KW-1185">Reference proteome</keyword>
<evidence type="ECO:0000313" key="7">
    <source>
        <dbReference type="Proteomes" id="UP000676428"/>
    </source>
</evidence>
<gene>
    <name evidence="6" type="ORF">KHX94_01650</name>
</gene>
<feature type="transmembrane region" description="Helical" evidence="4">
    <location>
        <begin position="97"/>
        <end position="117"/>
    </location>
</feature>
<dbReference type="EMBL" id="CP074572">
    <property type="protein sequence ID" value="QVK23509.1"/>
    <property type="molecule type" value="Genomic_DNA"/>
</dbReference>
<dbReference type="Pfam" id="PF07690">
    <property type="entry name" value="MFS_1"/>
    <property type="match status" value="1"/>
</dbReference>
<evidence type="ECO:0000259" key="5">
    <source>
        <dbReference type="PROSITE" id="PS50850"/>
    </source>
</evidence>
<accession>A0ABX8DFJ4</accession>
<organism evidence="6 7">
    <name type="scientific">Shewanella dokdonensis</name>
    <dbReference type="NCBI Taxonomy" id="712036"/>
    <lineage>
        <taxon>Bacteria</taxon>
        <taxon>Pseudomonadati</taxon>
        <taxon>Pseudomonadota</taxon>
        <taxon>Gammaproteobacteria</taxon>
        <taxon>Alteromonadales</taxon>
        <taxon>Shewanellaceae</taxon>
        <taxon>Shewanella</taxon>
    </lineage>
</organism>
<dbReference type="PANTHER" id="PTHR42910">
    <property type="entry name" value="TRANSPORTER SCO4007-RELATED"/>
    <property type="match status" value="1"/>
</dbReference>
<dbReference type="InterPro" id="IPR036259">
    <property type="entry name" value="MFS_trans_sf"/>
</dbReference>
<name>A0ABX8DFJ4_9GAMM</name>
<proteinExistence type="predicted"/>
<feature type="domain" description="Major facilitator superfamily (MFS) profile" evidence="5">
    <location>
        <begin position="31"/>
        <end position="221"/>
    </location>
</feature>
<dbReference type="SUPFAM" id="SSF103473">
    <property type="entry name" value="MFS general substrate transporter"/>
    <property type="match status" value="1"/>
</dbReference>
<evidence type="ECO:0000256" key="4">
    <source>
        <dbReference type="SAM" id="Phobius"/>
    </source>
</evidence>
<dbReference type="Proteomes" id="UP000676428">
    <property type="component" value="Chromosome"/>
</dbReference>
<keyword evidence="1 4" id="KW-0812">Transmembrane</keyword>
<evidence type="ECO:0000313" key="6">
    <source>
        <dbReference type="EMBL" id="QVK23509.1"/>
    </source>
</evidence>
<dbReference type="InterPro" id="IPR011701">
    <property type="entry name" value="MFS"/>
</dbReference>
<evidence type="ECO:0000256" key="1">
    <source>
        <dbReference type="ARBA" id="ARBA00022692"/>
    </source>
</evidence>
<dbReference type="RefSeq" id="WP_213682134.1">
    <property type="nucleotide sequence ID" value="NZ_CP074572.1"/>
</dbReference>
<feature type="transmembrane region" description="Helical" evidence="4">
    <location>
        <begin position="67"/>
        <end position="85"/>
    </location>
</feature>
<protein>
    <submittedName>
        <fullName evidence="6">MFS transporter</fullName>
    </submittedName>
</protein>
<dbReference type="PANTHER" id="PTHR42910:SF1">
    <property type="entry name" value="MAJOR FACILITATOR SUPERFAMILY (MFS) PROFILE DOMAIN-CONTAINING PROTEIN"/>
    <property type="match status" value="1"/>
</dbReference>
<dbReference type="PROSITE" id="PS50850">
    <property type="entry name" value="MFS"/>
    <property type="match status" value="1"/>
</dbReference>
<evidence type="ECO:0000256" key="2">
    <source>
        <dbReference type="ARBA" id="ARBA00022989"/>
    </source>
</evidence>
<keyword evidence="3 4" id="KW-0472">Membrane</keyword>
<feature type="transmembrane region" description="Helical" evidence="4">
    <location>
        <begin position="123"/>
        <end position="143"/>
    </location>
</feature>
<dbReference type="Gene3D" id="1.20.1250.20">
    <property type="entry name" value="MFS general substrate transporter like domains"/>
    <property type="match status" value="1"/>
</dbReference>
<sequence length="221" mass="23705">MARLTTLYPSSTLSVGQLYRSLFSLLVKYPSLQKAALAQGLLNAAFSAFWTTLALMLFQSFHLGSSAAGLFGLAGAVGALTAPLFGKAADHFGPQRMTRIGALLTSVSFLLMLAAGSWIHSSWYLPILAILTVSFDMGVQMCLISHQTIIYNTAPQAMSRANAILLAGVFIGMTSGSFVASQLFGLWGWQAVIAFATLSSTLALLLRLLPERRTISYDNVM</sequence>
<feature type="transmembrane region" description="Helical" evidence="4">
    <location>
        <begin position="163"/>
        <end position="181"/>
    </location>
</feature>
<feature type="transmembrane region" description="Helical" evidence="4">
    <location>
        <begin position="187"/>
        <end position="209"/>
    </location>
</feature>